<accession>A0A2N3U8C2</accession>
<dbReference type="InterPro" id="IPR026444">
    <property type="entry name" value="Secre_tail"/>
</dbReference>
<dbReference type="RefSeq" id="WP_245869215.1">
    <property type="nucleotide sequence ID" value="NZ_PJMU01000003.1"/>
</dbReference>
<reference evidence="2 3" key="1">
    <citation type="submission" date="2017-12" db="EMBL/GenBank/DDBJ databases">
        <title>Genomic Encyclopedia of Type Strains, Phase III (KMG-III): the genomes of soil and plant-associated and newly described type strains.</title>
        <authorList>
            <person name="Whitman W."/>
        </authorList>
    </citation>
    <scope>NUCLEOTIDE SEQUENCE [LARGE SCALE GENOMIC DNA]</scope>
    <source>
        <strain evidence="2 3">LP43</strain>
    </source>
</reference>
<dbReference type="Pfam" id="PF18962">
    <property type="entry name" value="Por_Secre_tail"/>
    <property type="match status" value="1"/>
</dbReference>
<comment type="caution">
    <text evidence="2">The sequence shown here is derived from an EMBL/GenBank/DDBJ whole genome shotgun (WGS) entry which is preliminary data.</text>
</comment>
<organism evidence="2 3">
    <name type="scientific">Pontibacter ramchanderi</name>
    <dbReference type="NCBI Taxonomy" id="1179743"/>
    <lineage>
        <taxon>Bacteria</taxon>
        <taxon>Pseudomonadati</taxon>
        <taxon>Bacteroidota</taxon>
        <taxon>Cytophagia</taxon>
        <taxon>Cytophagales</taxon>
        <taxon>Hymenobacteraceae</taxon>
        <taxon>Pontibacter</taxon>
    </lineage>
</organism>
<sequence>MKRYVQVSILRSSLWVAILLVVTIAGAFAQTTPGLIIRPSVGTGQQILDPNRDGFVSISRTGFTNGRDEGVGNSEIPYRQFPALTSEPTGDLNTGTAGGHTDLAGPATPITSPSTGSPVAVYFDGANLMFRLRLGGTSTASKGYSVLIDSNNLFEGTGANPGFEFEVLLASNSAVQVLDHRGTTSGTIFTGAVDQYSQRAVAGSTNGGNPDYFYDFFVPISAFGGAITADTPLRMSGITITSAQSGFTGTISDVGGVNFQAYGYNAPDAWRALLGIFPPTTLTQVRNSGITPAASAAPVVNGPINANSTSISGTSTEIAGSVVTVLLNGEAICGSAGQLACPTVSANGTWTLSGIPSTLLVTGNIITARVTAPGKTISPLSNAVTVTTGVCTETPAPRITGLTSSGNDRYLTFIPSITGRQRITIYSTSGTTTSSNTVILDLVAGTAYPNSTLTPIPSNFFLTSPGTSYAITTTPVNVSNNATGCESPRSNLLCREQGNNATVNTQVIIITGVTYDGATFTSNFTNVPTNLTSLTVSISGGTATGNLVLYRNGTATTITTPLNGAASQTLSVAGITPALTSGDILSVRSVLSSSACPSASAPSNFVTVRPTLTAPVINAPSCGFVTTLSGTSTNPIGTTIQFYTGGTAGTRTGTLVTQSDGTTPVTATVTSTGAWVADFTSTTAGGIAAGTAITARAVSPNNVSSVNSNVVTATPGPEGVLTVNPITAGATTITGTAPASAAGGQITLYIEGTPFPTPVFISGTTWGVEGISAQDLFAGATVTATFTPPNGCESRQSAPVVVACSPPPTAFTLSPTTATVCGGNTTSFELSGSEYGIIYRLLVNGEESGSSVLGTGGPITLISGPFTNLTSANQNQTVTYRARSLTGIACDAISTNSVTVTVLPQPVTTGLTLTPITPQPVCGSRSVSYSLAGSNPAYVYQLVNQSTGLPIGSPVPGSTGNITLNTGPITANTTIGLRVSFPGEGACGVTIPDQATVFISGPSVNNFVFAENNKVCVGNGTIISVQTEFNANTTYTYRIYRRVGSEINFSADQLIGTPFNGTGGVVSRQTPGLPEGNQFFYATVTSPSCGEIVLANTVTVQVTNAALQANAGPDQTVCGSSVVLSANDVGQDAGLWSQVSGPTTAVFSPASSNNATVSNLSPGTYILRWTSTPVCGAGGAATFDEVTITVNCDAYYTINPPKYNNEYIVGDLLAFATDPDGDITGAAIVFGSLPDGLALANNGNISVTNPAALGEGAFPLTIRVTDQFGGSIDLSIVIRLLGNEPIIIPLPVELVYFTATVRNNQAHLEWLTASELDNDRFEIERSLDARSFEKVGTVKGKGTTSLETKYQFTDRTPVQGTVYYRLKQVDTDGQFAYSNVIAVNAKGLARELATQAYPNPFQDVIKVTLTAPEAQTAVMTIYDMNGRRVMNKELQLDAGLNRMELNLEQLQSGMYILKVVGAGMESTTRIMKN</sequence>
<gene>
    <name evidence="2" type="ORF">BD749_2819</name>
</gene>
<dbReference type="Gene3D" id="2.60.40.10">
    <property type="entry name" value="Immunoglobulins"/>
    <property type="match status" value="2"/>
</dbReference>
<evidence type="ECO:0000259" key="1">
    <source>
        <dbReference type="Pfam" id="PF18962"/>
    </source>
</evidence>
<name>A0A2N3U8C2_9BACT</name>
<protein>
    <submittedName>
        <fullName evidence="2">Putative secreted protein (Por secretion system target)</fullName>
    </submittedName>
</protein>
<dbReference type="NCBIfam" id="TIGR04183">
    <property type="entry name" value="Por_Secre_tail"/>
    <property type="match status" value="1"/>
</dbReference>
<dbReference type="Proteomes" id="UP000233782">
    <property type="component" value="Unassembled WGS sequence"/>
</dbReference>
<evidence type="ECO:0000313" key="2">
    <source>
        <dbReference type="EMBL" id="PKV62986.1"/>
    </source>
</evidence>
<dbReference type="EMBL" id="PJMU01000003">
    <property type="protein sequence ID" value="PKV62986.1"/>
    <property type="molecule type" value="Genomic_DNA"/>
</dbReference>
<evidence type="ECO:0000313" key="3">
    <source>
        <dbReference type="Proteomes" id="UP000233782"/>
    </source>
</evidence>
<keyword evidence="3" id="KW-1185">Reference proteome</keyword>
<dbReference type="InterPro" id="IPR013783">
    <property type="entry name" value="Ig-like_fold"/>
</dbReference>
<feature type="domain" description="Secretion system C-terminal sorting" evidence="1">
    <location>
        <begin position="1397"/>
        <end position="1469"/>
    </location>
</feature>
<dbReference type="Pfam" id="PF22352">
    <property type="entry name" value="K319L-like_PKD"/>
    <property type="match status" value="1"/>
</dbReference>
<proteinExistence type="predicted"/>